<dbReference type="Gene3D" id="3.20.20.140">
    <property type="entry name" value="Metal-dependent hydrolases"/>
    <property type="match status" value="1"/>
</dbReference>
<dbReference type="InterPro" id="IPR006680">
    <property type="entry name" value="Amidohydro-rel"/>
</dbReference>
<dbReference type="PROSITE" id="PS01137">
    <property type="entry name" value="TATD_1"/>
    <property type="match status" value="1"/>
</dbReference>
<dbReference type="EMBL" id="RBAH01000004">
    <property type="protein sequence ID" value="RKN85529.1"/>
    <property type="molecule type" value="Genomic_DNA"/>
</dbReference>
<dbReference type="OrthoDB" id="2528927at2"/>
<gene>
    <name evidence="2" type="ORF">D7M11_07530</name>
</gene>
<sequence length="284" mass="31739">MIIDSHNHPNYLNMSCEAILDNMRTYGIDRTWLLTLETPEFEYAPNYHSMTWGNEDGPIPFANALACVQKAPDRFVLGYAPDPRKPHAIGRLEAAIEMYGVKVYGEVMLRMMYDNPDAVSVFRYCGKRGLPVIVEVNYGHGGGGPYATPGYWYGGGIEAFERAIRQCPDTVFLGHGPGFWAHISGDDLYASHSYPTGPVIPGGKITAMMRTYDNLYCDLSAGSGLNALSRDASFAKEFLLEFQDRVLYGRDIWDNKLQQFLETLALPAGVIDKIYCRNSLRLVP</sequence>
<accession>A0A3B0CMN7</accession>
<evidence type="ECO:0000259" key="1">
    <source>
        <dbReference type="Pfam" id="PF04909"/>
    </source>
</evidence>
<protein>
    <recommendedName>
        <fullName evidence="1">Amidohydrolase-related domain-containing protein</fullName>
    </recommendedName>
</protein>
<dbReference type="Pfam" id="PF04909">
    <property type="entry name" value="Amidohydro_2"/>
    <property type="match status" value="1"/>
</dbReference>
<dbReference type="RefSeq" id="WP_120746552.1">
    <property type="nucleotide sequence ID" value="NZ_RBAH01000004.1"/>
</dbReference>
<evidence type="ECO:0000313" key="3">
    <source>
        <dbReference type="Proteomes" id="UP000282311"/>
    </source>
</evidence>
<name>A0A3B0CMN7_9BACL</name>
<dbReference type="GO" id="GO:0016787">
    <property type="term" value="F:hydrolase activity"/>
    <property type="evidence" value="ECO:0007669"/>
    <property type="project" value="InterPro"/>
</dbReference>
<reference evidence="2 3" key="1">
    <citation type="journal article" date="2007" name="Int. J. Syst. Evol. Microbiol.">
        <title>Paenibacillus ginsengarvi sp. nov., isolated from soil from ginseng cultivation.</title>
        <authorList>
            <person name="Yoon M.H."/>
            <person name="Ten L.N."/>
            <person name="Im W.T."/>
        </authorList>
    </citation>
    <scope>NUCLEOTIDE SEQUENCE [LARGE SCALE GENOMIC DNA]</scope>
    <source>
        <strain evidence="2 3">KCTC 13059</strain>
    </source>
</reference>
<proteinExistence type="predicted"/>
<keyword evidence="3" id="KW-1185">Reference proteome</keyword>
<dbReference type="AlphaFoldDB" id="A0A3B0CMN7"/>
<dbReference type="InterPro" id="IPR032466">
    <property type="entry name" value="Metal_Hydrolase"/>
</dbReference>
<dbReference type="InterPro" id="IPR018228">
    <property type="entry name" value="DNase_TatD-rel_CS"/>
</dbReference>
<dbReference type="Proteomes" id="UP000282311">
    <property type="component" value="Unassembled WGS sequence"/>
</dbReference>
<feature type="domain" description="Amidohydrolase-related" evidence="1">
    <location>
        <begin position="64"/>
        <end position="283"/>
    </location>
</feature>
<evidence type="ECO:0000313" key="2">
    <source>
        <dbReference type="EMBL" id="RKN85529.1"/>
    </source>
</evidence>
<organism evidence="2 3">
    <name type="scientific">Paenibacillus ginsengarvi</name>
    <dbReference type="NCBI Taxonomy" id="400777"/>
    <lineage>
        <taxon>Bacteria</taxon>
        <taxon>Bacillati</taxon>
        <taxon>Bacillota</taxon>
        <taxon>Bacilli</taxon>
        <taxon>Bacillales</taxon>
        <taxon>Paenibacillaceae</taxon>
        <taxon>Paenibacillus</taxon>
    </lineage>
</organism>
<comment type="caution">
    <text evidence="2">The sequence shown here is derived from an EMBL/GenBank/DDBJ whole genome shotgun (WGS) entry which is preliminary data.</text>
</comment>
<dbReference type="SUPFAM" id="SSF51556">
    <property type="entry name" value="Metallo-dependent hydrolases"/>
    <property type="match status" value="1"/>
</dbReference>